<sequence>MSTLFEPYKIKNLELRNRVVMAPMCQYSAEDGIPNEWHFTHYTSRAVGGTGLIMMEMTNVEERGRITDHCLGIWSDGHVPHYKRVVDACHRQGAKIGIQLGHAGRKAQDAPEPVSSSAIAFSDKFKTPHELTTEEVDEMVDAYKWGAVRAVEAGFDTIEIHGAHGYLIHQFQSPLTNKRDDEYGQDYALFGVRVIEAVKSVMPEDMPLVIRISAVEYAEGGYDLEHGIELAKRYKEAGVDMIDVSAGGEGAPSKDRFQGPYPGYMVPYARRIKEETGIPVIAVGLLEDVNVAEHVVASGDADLTAIGRGLLRDPYWAMNANRKQNPTDRSFIPEQYDRGFRKI</sequence>
<protein>
    <submittedName>
        <fullName evidence="7">NADPH dehydrogenase</fullName>
    </submittedName>
</protein>
<dbReference type="EMBL" id="LAYZ01000002">
    <property type="protein sequence ID" value="KKK35141.1"/>
    <property type="molecule type" value="Genomic_DNA"/>
</dbReference>
<dbReference type="CDD" id="cd02932">
    <property type="entry name" value="OYE_YqiM_FMN"/>
    <property type="match status" value="1"/>
</dbReference>
<dbReference type="AlphaFoldDB" id="A0A0M2SN82"/>
<reference evidence="7 8" key="1">
    <citation type="submission" date="2015-04" db="EMBL/GenBank/DDBJ databases">
        <title>Taxonomic description and genome sequence of Salinicoccus sediminis sp. nov., a novel hyper halotolerant bacterium isolated from marine sediment.</title>
        <authorList>
            <person name="Mathan Kumar R."/>
            <person name="Kaur G."/>
            <person name="Kumar N."/>
            <person name="Kumar A."/>
            <person name="Singh N.K."/>
            <person name="Kaur N."/>
            <person name="Mayilraj S."/>
        </authorList>
    </citation>
    <scope>NUCLEOTIDE SEQUENCE [LARGE SCALE GENOMIC DNA]</scope>
    <source>
        <strain evidence="7 8">SV-16</strain>
    </source>
</reference>
<keyword evidence="2" id="KW-0285">Flavoprotein</keyword>
<dbReference type="GO" id="GO:0003959">
    <property type="term" value="F:NADPH dehydrogenase activity"/>
    <property type="evidence" value="ECO:0007669"/>
    <property type="project" value="InterPro"/>
</dbReference>
<evidence type="ECO:0000256" key="2">
    <source>
        <dbReference type="ARBA" id="ARBA00022630"/>
    </source>
</evidence>
<keyword evidence="5" id="KW-0560">Oxidoreductase</keyword>
<comment type="cofactor">
    <cofactor evidence="1">
        <name>FMN</name>
        <dbReference type="ChEBI" id="CHEBI:58210"/>
    </cofactor>
</comment>
<dbReference type="InterPro" id="IPR013785">
    <property type="entry name" value="Aldolase_TIM"/>
</dbReference>
<dbReference type="SUPFAM" id="SSF51395">
    <property type="entry name" value="FMN-linked oxidoreductases"/>
    <property type="match status" value="1"/>
</dbReference>
<keyword evidence="8" id="KW-1185">Reference proteome</keyword>
<dbReference type="GO" id="GO:0050661">
    <property type="term" value="F:NADP binding"/>
    <property type="evidence" value="ECO:0007669"/>
    <property type="project" value="InterPro"/>
</dbReference>
<keyword evidence="4" id="KW-0521">NADP</keyword>
<evidence type="ECO:0000259" key="6">
    <source>
        <dbReference type="Pfam" id="PF00724"/>
    </source>
</evidence>
<dbReference type="Pfam" id="PF00724">
    <property type="entry name" value="Oxidored_FMN"/>
    <property type="match status" value="1"/>
</dbReference>
<comment type="caution">
    <text evidence="7">The sequence shown here is derived from an EMBL/GenBank/DDBJ whole genome shotgun (WGS) entry which is preliminary data.</text>
</comment>
<accession>A0A0M2SN82</accession>
<dbReference type="Gene3D" id="3.20.20.70">
    <property type="entry name" value="Aldolase class I"/>
    <property type="match status" value="1"/>
</dbReference>
<evidence type="ECO:0000256" key="3">
    <source>
        <dbReference type="ARBA" id="ARBA00022643"/>
    </source>
</evidence>
<keyword evidence="3" id="KW-0288">FMN</keyword>
<dbReference type="STRING" id="1432562.WN59_05815"/>
<dbReference type="RefSeq" id="WP_046514063.1">
    <property type="nucleotide sequence ID" value="NZ_LAYZ01000002.1"/>
</dbReference>
<dbReference type="GO" id="GO:0010181">
    <property type="term" value="F:FMN binding"/>
    <property type="evidence" value="ECO:0007669"/>
    <property type="project" value="InterPro"/>
</dbReference>
<evidence type="ECO:0000313" key="8">
    <source>
        <dbReference type="Proteomes" id="UP000034287"/>
    </source>
</evidence>
<dbReference type="OrthoDB" id="9772736at2"/>
<dbReference type="PATRIC" id="fig|1432562.3.peg.1159"/>
<dbReference type="InterPro" id="IPR001155">
    <property type="entry name" value="OxRdtase_FMN_N"/>
</dbReference>
<evidence type="ECO:0000256" key="1">
    <source>
        <dbReference type="ARBA" id="ARBA00001917"/>
    </source>
</evidence>
<feature type="domain" description="NADH:flavin oxidoreductase/NADH oxidase N-terminal" evidence="6">
    <location>
        <begin position="4"/>
        <end position="322"/>
    </location>
</feature>
<dbReference type="PANTHER" id="PTHR43303:SF4">
    <property type="entry name" value="NADPH DEHYDROGENASE C23G7.10C-RELATED"/>
    <property type="match status" value="1"/>
</dbReference>
<gene>
    <name evidence="7" type="ORF">WN59_05815</name>
</gene>
<evidence type="ECO:0000256" key="4">
    <source>
        <dbReference type="ARBA" id="ARBA00022857"/>
    </source>
</evidence>
<name>A0A0M2SN82_9STAP</name>
<dbReference type="PANTHER" id="PTHR43303">
    <property type="entry name" value="NADPH DEHYDROGENASE C23G7.10C-RELATED"/>
    <property type="match status" value="1"/>
</dbReference>
<evidence type="ECO:0000313" key="7">
    <source>
        <dbReference type="EMBL" id="KKK35141.1"/>
    </source>
</evidence>
<organism evidence="7 8">
    <name type="scientific">Salinicoccus sediminis</name>
    <dbReference type="NCBI Taxonomy" id="1432562"/>
    <lineage>
        <taxon>Bacteria</taxon>
        <taxon>Bacillati</taxon>
        <taxon>Bacillota</taxon>
        <taxon>Bacilli</taxon>
        <taxon>Bacillales</taxon>
        <taxon>Staphylococcaceae</taxon>
        <taxon>Salinicoccus</taxon>
    </lineage>
</organism>
<proteinExistence type="predicted"/>
<dbReference type="Proteomes" id="UP000034287">
    <property type="component" value="Unassembled WGS sequence"/>
</dbReference>
<evidence type="ECO:0000256" key="5">
    <source>
        <dbReference type="ARBA" id="ARBA00023002"/>
    </source>
</evidence>
<dbReference type="InterPro" id="IPR044152">
    <property type="entry name" value="YqjM-like"/>
</dbReference>